<sequence>MAFSIVLNRYINESVAEYGAILDFELKEVDNKYQKSYEELLKNDDKQELLNQIVGSSKFLLVNFSDKSLEPTANLYIHILDALTSELNIDISGVFKQVLTNFSSESLSKSAEIKPTTVISLLSNIFNFLKESNHLRADILKDIITLVSANDLQSMLLPIAQNFSVWLSDIEGVTDDEWRALANQIFAQIYAQDQMAALTFYKKLVESETDSSKLQPQDYDEFLVKVLSSKKYFNVCNLDIGAKLGDGSLAHLFEIIRNADLSEFLTFVNSKEGSKLGDKLDLAKLTYKVKYLAAPQVLEKFEEETGKNEFSYEQIAQQLDVPSDSIEEFLINCIQQGLITGRLSQAKQVFYLSKIDRLNTPSKTLNAKDWHRANQYLENWSRTIEDLQSLIKNLTSRKGKKMLPPQAIQTFHQQKQELKEHLQQEKQKERERHQDDEETEDSQEPAVQQIVA</sequence>
<evidence type="ECO:0000313" key="4">
    <source>
        <dbReference type="EMBL" id="QPG72758.1"/>
    </source>
</evidence>
<dbReference type="GeneID" id="62193460"/>
<dbReference type="AlphaFoldDB" id="A0A875RWD5"/>
<feature type="domain" description="PCI" evidence="3">
    <location>
        <begin position="308"/>
        <end position="354"/>
    </location>
</feature>
<feature type="compositionally biased region" description="Basic and acidic residues" evidence="2">
    <location>
        <begin position="414"/>
        <end position="435"/>
    </location>
</feature>
<dbReference type="EMBL" id="CP064812">
    <property type="protein sequence ID" value="QPG72758.1"/>
    <property type="molecule type" value="Genomic_DNA"/>
</dbReference>
<dbReference type="InterPro" id="IPR000717">
    <property type="entry name" value="PCI_dom"/>
</dbReference>
<evidence type="ECO:0000259" key="3">
    <source>
        <dbReference type="Pfam" id="PF01399"/>
    </source>
</evidence>
<dbReference type="RefSeq" id="XP_038776323.1">
    <property type="nucleotide sequence ID" value="XM_038920395.1"/>
</dbReference>
<dbReference type="PANTHER" id="PTHR15350:SF2">
    <property type="entry name" value="EUKARYOTIC TRANSLATION INITIATION FACTOR 3 SUBUNIT M"/>
    <property type="match status" value="1"/>
</dbReference>
<dbReference type="Proteomes" id="UP000662931">
    <property type="component" value="Chromosome 1"/>
</dbReference>
<proteinExistence type="inferred from homology"/>
<dbReference type="GO" id="GO:0005852">
    <property type="term" value="C:eukaryotic translation initiation factor 3 complex"/>
    <property type="evidence" value="ECO:0007669"/>
    <property type="project" value="TreeGrafter"/>
</dbReference>
<dbReference type="InterPro" id="IPR045237">
    <property type="entry name" value="COPS7/eIF3m"/>
</dbReference>
<dbReference type="PANTHER" id="PTHR15350">
    <property type="entry name" value="COP9 SIGNALOSOME COMPLEX SUBUNIT 7/DENDRITIC CELL PROTEIN GA17"/>
    <property type="match status" value="1"/>
</dbReference>
<dbReference type="OrthoDB" id="10267031at2759"/>
<evidence type="ECO:0000256" key="1">
    <source>
        <dbReference type="ARBA" id="ARBA00008482"/>
    </source>
</evidence>
<dbReference type="KEGG" id="bnn:FOA43_000059"/>
<reference evidence="4" key="1">
    <citation type="submission" date="2020-10" db="EMBL/GenBank/DDBJ databases">
        <authorList>
            <person name="Roach M.J.R."/>
        </authorList>
    </citation>
    <scope>NUCLEOTIDE SEQUENCE</scope>
    <source>
        <strain evidence="4">CBS 1945</strain>
    </source>
</reference>
<gene>
    <name evidence="4" type="ORF">FOA43_000059</name>
</gene>
<evidence type="ECO:0000313" key="5">
    <source>
        <dbReference type="Proteomes" id="UP000662931"/>
    </source>
</evidence>
<dbReference type="Pfam" id="PF01399">
    <property type="entry name" value="PCI"/>
    <property type="match status" value="1"/>
</dbReference>
<name>A0A875RWD5_EENNA</name>
<organism evidence="4 5">
    <name type="scientific">Eeniella nana</name>
    <name type="common">Yeast</name>
    <name type="synonym">Brettanomyces nanus</name>
    <dbReference type="NCBI Taxonomy" id="13502"/>
    <lineage>
        <taxon>Eukaryota</taxon>
        <taxon>Fungi</taxon>
        <taxon>Dikarya</taxon>
        <taxon>Ascomycota</taxon>
        <taxon>Saccharomycotina</taxon>
        <taxon>Pichiomycetes</taxon>
        <taxon>Pichiales</taxon>
        <taxon>Pichiaceae</taxon>
        <taxon>Brettanomyces</taxon>
    </lineage>
</organism>
<keyword evidence="5" id="KW-1185">Reference proteome</keyword>
<comment type="similarity">
    <text evidence="1">Belongs to the CSN7/EIF3M family. CSN7 subfamily.</text>
</comment>
<evidence type="ECO:0000256" key="2">
    <source>
        <dbReference type="SAM" id="MobiDB-lite"/>
    </source>
</evidence>
<feature type="region of interest" description="Disordered" evidence="2">
    <location>
        <begin position="413"/>
        <end position="452"/>
    </location>
</feature>
<protein>
    <recommendedName>
        <fullName evidence="3">PCI domain-containing protein</fullName>
    </recommendedName>
</protein>
<accession>A0A875RWD5</accession>
<dbReference type="GO" id="GO:0002183">
    <property type="term" value="P:cytoplasmic translational initiation"/>
    <property type="evidence" value="ECO:0007669"/>
    <property type="project" value="TreeGrafter"/>
</dbReference>